<dbReference type="SUPFAM" id="SSF53850">
    <property type="entry name" value="Periplasmic binding protein-like II"/>
    <property type="match status" value="1"/>
</dbReference>
<dbReference type="EMBL" id="BAAAEN010000010">
    <property type="protein sequence ID" value="GAA0510384.1"/>
    <property type="molecule type" value="Genomic_DNA"/>
</dbReference>
<keyword evidence="3" id="KW-0238">DNA-binding</keyword>
<accession>A0ABP3M3G2</accession>
<feature type="domain" description="HTH lysR-type" evidence="5">
    <location>
        <begin position="135"/>
        <end position="192"/>
    </location>
</feature>
<dbReference type="SUPFAM" id="SSF46785">
    <property type="entry name" value="Winged helix' DNA-binding domain"/>
    <property type="match status" value="2"/>
</dbReference>
<evidence type="ECO:0000259" key="5">
    <source>
        <dbReference type="PROSITE" id="PS50931"/>
    </source>
</evidence>
<dbReference type="PANTHER" id="PTHR30419:SF14">
    <property type="entry name" value="LYSR FAMILY TRANSCRIPTIONAL REGULATOR"/>
    <property type="match status" value="1"/>
</dbReference>
<feature type="domain" description="HTH lysR-type" evidence="5">
    <location>
        <begin position="34"/>
        <end position="91"/>
    </location>
</feature>
<protein>
    <submittedName>
        <fullName evidence="6">LysR family transcriptional regulator</fullName>
    </submittedName>
</protein>
<dbReference type="Proteomes" id="UP001501706">
    <property type="component" value="Unassembled WGS sequence"/>
</dbReference>
<dbReference type="PANTHER" id="PTHR30419">
    <property type="entry name" value="HTH-TYPE TRANSCRIPTIONAL REGULATOR YBHD"/>
    <property type="match status" value="1"/>
</dbReference>
<keyword evidence="2" id="KW-0805">Transcription regulation</keyword>
<sequence length="438" mass="46940">MNKLVCRCGAPCPNLDLFRTRNVATSPKRLASLPSLAHLRVLAAVAQHGSATRAAAALFRAQSAVTRSIREIEQALGEPLLERRATGMVPTAVGRAVLDRNARVFGELEDLASWCAAGQPRARTAVVPTVPSYLLNTRRLQLLVALARHRHMPTAAHALGISQPAVSAAIRILESGAGFPLFDRTTSGLQPTEAGEQFVLQVRRALNELRHIPDDIAAVKGSIRGQVVVGGLPFARTRILPEAVARVSRSHPGVRVVTDESAYEILAADLRAGDVDFIFGGLRAADMASGFRSERLMSEAMVVLARSDHPLAASRGLALARLGRQQWILPRAHTPARTILDDVFARARVRTPEPAVETADLAMIRGLLLRTDMLAILPAQQLHYECQTGSLAVLDIALPGTERDIGLTLRTTGEPSPAARTLIEAIRGVVAEMAAAAT</sequence>
<dbReference type="PROSITE" id="PS50931">
    <property type="entry name" value="HTH_LYSR"/>
    <property type="match status" value="2"/>
</dbReference>
<evidence type="ECO:0000256" key="2">
    <source>
        <dbReference type="ARBA" id="ARBA00023015"/>
    </source>
</evidence>
<comment type="caution">
    <text evidence="6">The sequence shown here is derived from an EMBL/GenBank/DDBJ whole genome shotgun (WGS) entry which is preliminary data.</text>
</comment>
<keyword evidence="4" id="KW-0804">Transcription</keyword>
<comment type="similarity">
    <text evidence="1">Belongs to the LysR transcriptional regulatory family.</text>
</comment>
<dbReference type="InterPro" id="IPR005119">
    <property type="entry name" value="LysR_subst-bd"/>
</dbReference>
<dbReference type="Pfam" id="PF00126">
    <property type="entry name" value="HTH_1"/>
    <property type="match status" value="2"/>
</dbReference>
<dbReference type="InterPro" id="IPR000847">
    <property type="entry name" value="LysR_HTH_N"/>
</dbReference>
<dbReference type="Pfam" id="PF03466">
    <property type="entry name" value="LysR_substrate"/>
    <property type="match status" value="1"/>
</dbReference>
<evidence type="ECO:0000313" key="6">
    <source>
        <dbReference type="EMBL" id="GAA0510384.1"/>
    </source>
</evidence>
<name>A0ABP3M3G2_9BURK</name>
<dbReference type="Gene3D" id="3.40.190.290">
    <property type="match status" value="1"/>
</dbReference>
<dbReference type="InterPro" id="IPR036390">
    <property type="entry name" value="WH_DNA-bd_sf"/>
</dbReference>
<evidence type="ECO:0000256" key="1">
    <source>
        <dbReference type="ARBA" id="ARBA00009437"/>
    </source>
</evidence>
<organism evidence="6 7">
    <name type="scientific">Pigmentiphaga daeguensis</name>
    <dbReference type="NCBI Taxonomy" id="414049"/>
    <lineage>
        <taxon>Bacteria</taxon>
        <taxon>Pseudomonadati</taxon>
        <taxon>Pseudomonadota</taxon>
        <taxon>Betaproteobacteria</taxon>
        <taxon>Burkholderiales</taxon>
        <taxon>Alcaligenaceae</taxon>
        <taxon>Pigmentiphaga</taxon>
    </lineage>
</organism>
<evidence type="ECO:0000256" key="3">
    <source>
        <dbReference type="ARBA" id="ARBA00023125"/>
    </source>
</evidence>
<proteinExistence type="inferred from homology"/>
<reference evidence="7" key="1">
    <citation type="journal article" date="2019" name="Int. J. Syst. Evol. Microbiol.">
        <title>The Global Catalogue of Microorganisms (GCM) 10K type strain sequencing project: providing services to taxonomists for standard genome sequencing and annotation.</title>
        <authorList>
            <consortium name="The Broad Institute Genomics Platform"/>
            <consortium name="The Broad Institute Genome Sequencing Center for Infectious Disease"/>
            <person name="Wu L."/>
            <person name="Ma J."/>
        </authorList>
    </citation>
    <scope>NUCLEOTIDE SEQUENCE [LARGE SCALE GENOMIC DNA]</scope>
    <source>
        <strain evidence="7">JCM 14330</strain>
    </source>
</reference>
<dbReference type="Gene3D" id="1.10.10.10">
    <property type="entry name" value="Winged helix-like DNA-binding domain superfamily/Winged helix DNA-binding domain"/>
    <property type="match status" value="2"/>
</dbReference>
<dbReference type="PRINTS" id="PR00039">
    <property type="entry name" value="HTHLYSR"/>
</dbReference>
<dbReference type="InterPro" id="IPR050950">
    <property type="entry name" value="HTH-type_LysR_regulators"/>
</dbReference>
<evidence type="ECO:0000313" key="7">
    <source>
        <dbReference type="Proteomes" id="UP001501706"/>
    </source>
</evidence>
<evidence type="ECO:0000256" key="4">
    <source>
        <dbReference type="ARBA" id="ARBA00023163"/>
    </source>
</evidence>
<dbReference type="InterPro" id="IPR036388">
    <property type="entry name" value="WH-like_DNA-bd_sf"/>
</dbReference>
<gene>
    <name evidence="6" type="ORF">GCM10009097_29510</name>
</gene>
<keyword evidence="7" id="KW-1185">Reference proteome</keyword>